<protein>
    <submittedName>
        <fullName evidence="2">DUF4314 domain-containing protein</fullName>
    </submittedName>
</protein>
<evidence type="ECO:0000313" key="3">
    <source>
        <dbReference type="Proteomes" id="UP001065549"/>
    </source>
</evidence>
<proteinExistence type="predicted"/>
<reference evidence="2" key="1">
    <citation type="submission" date="2022-09" db="EMBL/GenBank/DDBJ databases">
        <title>Culturomic study of gut microbiota in children with autism spectrum disorder.</title>
        <authorList>
            <person name="Efimov B.A."/>
            <person name="Chaplin A.V."/>
            <person name="Sokolova S.R."/>
            <person name="Pikina A.P."/>
            <person name="Korzhanova M."/>
            <person name="Belova V."/>
            <person name="Korostin D."/>
        </authorList>
    </citation>
    <scope>NUCLEOTIDE SEQUENCE</scope>
    <source>
        <strain evidence="2">ASD5510</strain>
    </source>
</reference>
<keyword evidence="3" id="KW-1185">Reference proteome</keyword>
<dbReference type="RefSeq" id="WP_269478740.1">
    <property type="nucleotide sequence ID" value="NZ_JAOSHN010000010.1"/>
</dbReference>
<sequence>MKFPSKEIVERVRNRYPVGTRVELVQMDDPQAPPSGTKGTVWGVDDTASIMVKWDNGSGLNVVYGEDRCRKLSKD</sequence>
<dbReference type="Proteomes" id="UP001065549">
    <property type="component" value="Unassembled WGS sequence"/>
</dbReference>
<evidence type="ECO:0000259" key="1">
    <source>
        <dbReference type="Pfam" id="PF14192"/>
    </source>
</evidence>
<name>A0A9J6QYF3_9FIRM</name>
<accession>A0A9J6QYF3</accession>
<dbReference type="Pfam" id="PF14192">
    <property type="entry name" value="DUF4314"/>
    <property type="match status" value="1"/>
</dbReference>
<gene>
    <name evidence="2" type="ORF">OBO34_19445</name>
</gene>
<evidence type="ECO:0000313" key="2">
    <source>
        <dbReference type="EMBL" id="MCU7380490.1"/>
    </source>
</evidence>
<dbReference type="InterPro" id="IPR025463">
    <property type="entry name" value="DUF4314"/>
</dbReference>
<dbReference type="EMBL" id="JAOSHN010000010">
    <property type="protein sequence ID" value="MCU7380490.1"/>
    <property type="molecule type" value="Genomic_DNA"/>
</dbReference>
<dbReference type="AlphaFoldDB" id="A0A9J6QYF3"/>
<feature type="domain" description="DUF4314" evidence="1">
    <location>
        <begin position="6"/>
        <end position="72"/>
    </location>
</feature>
<organism evidence="2 3">
    <name type="scientific">Hominibacterium faecale</name>
    <dbReference type="NCBI Taxonomy" id="2839743"/>
    <lineage>
        <taxon>Bacteria</taxon>
        <taxon>Bacillati</taxon>
        <taxon>Bacillota</taxon>
        <taxon>Clostridia</taxon>
        <taxon>Peptostreptococcales</taxon>
        <taxon>Anaerovoracaceae</taxon>
        <taxon>Hominibacterium</taxon>
    </lineage>
</organism>
<comment type="caution">
    <text evidence="2">The sequence shown here is derived from an EMBL/GenBank/DDBJ whole genome shotgun (WGS) entry which is preliminary data.</text>
</comment>